<gene>
    <name evidence="1" type="ORF">LCGC14_2301080</name>
</gene>
<organism evidence="1">
    <name type="scientific">marine sediment metagenome</name>
    <dbReference type="NCBI Taxonomy" id="412755"/>
    <lineage>
        <taxon>unclassified sequences</taxon>
        <taxon>metagenomes</taxon>
        <taxon>ecological metagenomes</taxon>
    </lineage>
</organism>
<reference evidence="1" key="1">
    <citation type="journal article" date="2015" name="Nature">
        <title>Complex archaea that bridge the gap between prokaryotes and eukaryotes.</title>
        <authorList>
            <person name="Spang A."/>
            <person name="Saw J.H."/>
            <person name="Jorgensen S.L."/>
            <person name="Zaremba-Niedzwiedzka K."/>
            <person name="Martijn J."/>
            <person name="Lind A.E."/>
            <person name="van Eijk R."/>
            <person name="Schleper C."/>
            <person name="Guy L."/>
            <person name="Ettema T.J."/>
        </authorList>
    </citation>
    <scope>NUCLEOTIDE SEQUENCE</scope>
</reference>
<evidence type="ECO:0000313" key="1">
    <source>
        <dbReference type="EMBL" id="KKL50877.1"/>
    </source>
</evidence>
<name>A0A0F9FIF4_9ZZZZ</name>
<dbReference type="AlphaFoldDB" id="A0A0F9FIF4"/>
<sequence>MNIRVIKDKSMPTDLTGGEYGVPRLDIYIDPNLPERTQRILVIHCIIENYDRSLPHEKVEELCQMIEDALDQVEEPLTKEVDADH</sequence>
<accession>A0A0F9FIF4</accession>
<proteinExistence type="predicted"/>
<comment type="caution">
    <text evidence="1">The sequence shown here is derived from an EMBL/GenBank/DDBJ whole genome shotgun (WGS) entry which is preliminary data.</text>
</comment>
<protein>
    <submittedName>
        <fullName evidence="1">Uncharacterized protein</fullName>
    </submittedName>
</protein>
<dbReference type="EMBL" id="LAZR01032442">
    <property type="protein sequence ID" value="KKL50877.1"/>
    <property type="molecule type" value="Genomic_DNA"/>
</dbReference>